<dbReference type="RefSeq" id="WP_394835512.1">
    <property type="nucleotide sequence ID" value="NZ_CP089929.1"/>
</dbReference>
<dbReference type="PANTHER" id="PTHR43441">
    <property type="entry name" value="RIBOSOMAL-PROTEIN-SERINE ACETYLTRANSFERASE"/>
    <property type="match status" value="1"/>
</dbReference>
<feature type="domain" description="N-acetyltransferase" evidence="1">
    <location>
        <begin position="28"/>
        <end position="186"/>
    </location>
</feature>
<protein>
    <submittedName>
        <fullName evidence="2">GNAT family N-acetyltransferase</fullName>
    </submittedName>
</protein>
<dbReference type="InterPro" id="IPR000182">
    <property type="entry name" value="GNAT_dom"/>
</dbReference>
<sequence>MNPILIDLPEAIKTARLYIRRPLPGDGLVVNASILETWESLHETMPWARERPTVDESEAIARKHHAAFLARTDLPMYVFLADRRTHVACTGLHRMDWDVPRFEIGYWVRRSFEGQGYVTETVRALTDFAMTTLAAVRVEIRCSHRNARSQQVAERCGFTLEGRLRHDAREPNGELRDTLIYAKIAEASRSGAST</sequence>
<evidence type="ECO:0000313" key="3">
    <source>
        <dbReference type="Proteomes" id="UP001374803"/>
    </source>
</evidence>
<organism evidence="2 3">
    <name type="scientific">Pendulispora rubella</name>
    <dbReference type="NCBI Taxonomy" id="2741070"/>
    <lineage>
        <taxon>Bacteria</taxon>
        <taxon>Pseudomonadati</taxon>
        <taxon>Myxococcota</taxon>
        <taxon>Myxococcia</taxon>
        <taxon>Myxococcales</taxon>
        <taxon>Sorangiineae</taxon>
        <taxon>Pendulisporaceae</taxon>
        <taxon>Pendulispora</taxon>
    </lineage>
</organism>
<dbReference type="PROSITE" id="PS51186">
    <property type="entry name" value="GNAT"/>
    <property type="match status" value="1"/>
</dbReference>
<dbReference type="PANTHER" id="PTHR43441:SF3">
    <property type="entry name" value="ACETYLTRANSFERASE"/>
    <property type="match status" value="1"/>
</dbReference>
<proteinExistence type="predicted"/>
<dbReference type="SUPFAM" id="SSF55729">
    <property type="entry name" value="Acyl-CoA N-acyltransferases (Nat)"/>
    <property type="match status" value="1"/>
</dbReference>
<reference evidence="2" key="1">
    <citation type="submission" date="2021-12" db="EMBL/GenBank/DDBJ databases">
        <title>Discovery of the Pendulisporaceae a myxobacterial family with distinct sporulation behavior and unique specialized metabolism.</title>
        <authorList>
            <person name="Garcia R."/>
            <person name="Popoff A."/>
            <person name="Bader C.D."/>
            <person name="Loehr J."/>
            <person name="Walesch S."/>
            <person name="Walt C."/>
            <person name="Boldt J."/>
            <person name="Bunk B."/>
            <person name="Haeckl F.J.F.P.J."/>
            <person name="Gunesch A.P."/>
            <person name="Birkelbach J."/>
            <person name="Nuebel U."/>
            <person name="Pietschmann T."/>
            <person name="Bach T."/>
            <person name="Mueller R."/>
        </authorList>
    </citation>
    <scope>NUCLEOTIDE SEQUENCE</scope>
    <source>
        <strain evidence="2">MSr11367</strain>
    </source>
</reference>
<dbReference type="InterPro" id="IPR016181">
    <property type="entry name" value="Acyl_CoA_acyltransferase"/>
</dbReference>
<accession>A0ABZ2L7F2</accession>
<gene>
    <name evidence="2" type="ORF">LVJ94_01120</name>
</gene>
<dbReference type="InterPro" id="IPR051908">
    <property type="entry name" value="Ribosomal_N-acetyltransferase"/>
</dbReference>
<dbReference type="Gene3D" id="3.40.630.30">
    <property type="match status" value="1"/>
</dbReference>
<evidence type="ECO:0000313" key="2">
    <source>
        <dbReference type="EMBL" id="WXB05863.1"/>
    </source>
</evidence>
<dbReference type="Pfam" id="PF13302">
    <property type="entry name" value="Acetyltransf_3"/>
    <property type="match status" value="1"/>
</dbReference>
<dbReference type="EMBL" id="CP089983">
    <property type="protein sequence ID" value="WXB05863.1"/>
    <property type="molecule type" value="Genomic_DNA"/>
</dbReference>
<evidence type="ECO:0000259" key="1">
    <source>
        <dbReference type="PROSITE" id="PS51186"/>
    </source>
</evidence>
<keyword evidence="3" id="KW-1185">Reference proteome</keyword>
<name>A0ABZ2L7F2_9BACT</name>
<dbReference type="Proteomes" id="UP001374803">
    <property type="component" value="Chromosome"/>
</dbReference>